<dbReference type="PANTHER" id="PTHR31371:SF14">
    <property type="entry name" value="SIMILARITY TO UNKNOWN PROTEIN"/>
    <property type="match status" value="1"/>
</dbReference>
<feature type="domain" description="DUF3475" evidence="2">
    <location>
        <begin position="45"/>
        <end position="101"/>
    </location>
</feature>
<dbReference type="GO" id="GO:0045927">
    <property type="term" value="P:positive regulation of growth"/>
    <property type="evidence" value="ECO:0007669"/>
    <property type="project" value="InterPro"/>
</dbReference>
<gene>
    <name evidence="3" type="ORF">SI8410_02003030</name>
</gene>
<protein>
    <submittedName>
        <fullName evidence="3">Uncharacterized protein</fullName>
    </submittedName>
</protein>
<sequence length="487" mass="53847">MALELWLLKVQSAVSSTFHFTRWATTSAASDGGGGHPAHGARLGILAFEVASLMSKLLQLWYHLSDSQLSHLRHELLAVHGLCKIVSDDHGFLLGLASAELAESIRLAGESISLLAGRCADPGLRRFGPSFKEFADSGHDPHRWVISWKEMEAKARKIDRHLSTTAVLHKEMEQLWEGEQALKKLVQCSGGHGPSRVKIATISNLQQKLSWKKQEVKRLKKISLWEFSFDIATAQLARLSFTVLSRLKHVFGDAGVSPASNLLSSSFPCIHFVSSAVHPSSCGSQPLGSPGEFTSGPLIQTQKQQDLGFFDANSALLRPPPSTLGAASLALHYATIIFQIEKLIWSPQLIGPDARDELYSMLPESLRALLRSRLREVGRRSASDALLADEWRTALSRILDWLAPLAHHTLQWQAEQSFGQRQSASARPKSPLLLPQTLFFADREKTEGTIVELLVGLTYMWRCAMEARRAPPAAAMADYWVDAQQEM</sequence>
<dbReference type="PANTHER" id="PTHR31371">
    <property type="entry name" value="BNAC09G50660D PROTEIN"/>
    <property type="match status" value="1"/>
</dbReference>
<evidence type="ECO:0000259" key="1">
    <source>
        <dbReference type="Pfam" id="PF05003"/>
    </source>
</evidence>
<evidence type="ECO:0000313" key="4">
    <source>
        <dbReference type="Proteomes" id="UP000663760"/>
    </source>
</evidence>
<feature type="domain" description="DUF668" evidence="1">
    <location>
        <begin position="323"/>
        <end position="410"/>
    </location>
</feature>
<organism evidence="3 4">
    <name type="scientific">Spirodela intermedia</name>
    <name type="common">Intermediate duckweed</name>
    <dbReference type="NCBI Taxonomy" id="51605"/>
    <lineage>
        <taxon>Eukaryota</taxon>
        <taxon>Viridiplantae</taxon>
        <taxon>Streptophyta</taxon>
        <taxon>Embryophyta</taxon>
        <taxon>Tracheophyta</taxon>
        <taxon>Spermatophyta</taxon>
        <taxon>Magnoliopsida</taxon>
        <taxon>Liliopsida</taxon>
        <taxon>Araceae</taxon>
        <taxon>Lemnoideae</taxon>
        <taxon>Spirodela</taxon>
    </lineage>
</organism>
<dbReference type="AlphaFoldDB" id="A0A7I8K3R7"/>
<keyword evidence="4" id="KW-1185">Reference proteome</keyword>
<proteinExistence type="predicted"/>
<dbReference type="InterPro" id="IPR007700">
    <property type="entry name" value="DUF668"/>
</dbReference>
<dbReference type="InterPro" id="IPR021864">
    <property type="entry name" value="DUF3475"/>
</dbReference>
<evidence type="ECO:0000313" key="3">
    <source>
        <dbReference type="EMBL" id="CAA7391800.1"/>
    </source>
</evidence>
<dbReference type="OrthoDB" id="2018987at2759"/>
<name>A0A7I8K3R7_SPIIN</name>
<accession>A0A7I8K3R7</accession>
<dbReference type="Proteomes" id="UP000663760">
    <property type="component" value="Chromosome 2"/>
</dbReference>
<evidence type="ECO:0000259" key="2">
    <source>
        <dbReference type="Pfam" id="PF11961"/>
    </source>
</evidence>
<dbReference type="Pfam" id="PF05003">
    <property type="entry name" value="DUF668"/>
    <property type="match status" value="1"/>
</dbReference>
<dbReference type="Pfam" id="PF11961">
    <property type="entry name" value="DUF3475"/>
    <property type="match status" value="1"/>
</dbReference>
<dbReference type="EMBL" id="LR746265">
    <property type="protein sequence ID" value="CAA7391800.1"/>
    <property type="molecule type" value="Genomic_DNA"/>
</dbReference>
<reference evidence="3" key="1">
    <citation type="submission" date="2020-02" db="EMBL/GenBank/DDBJ databases">
        <authorList>
            <person name="Scholz U."/>
            <person name="Mascher M."/>
            <person name="Fiebig A."/>
        </authorList>
    </citation>
    <scope>NUCLEOTIDE SEQUENCE</scope>
</reference>